<dbReference type="InterPro" id="IPR051870">
    <property type="entry name" value="Elongin-A_domain"/>
</dbReference>
<feature type="domain" description="TFIIS N-terminal" evidence="5">
    <location>
        <begin position="7"/>
        <end position="80"/>
    </location>
</feature>
<keyword evidence="6" id="KW-0648">Protein biosynthesis</keyword>
<dbReference type="GO" id="GO:0070449">
    <property type="term" value="C:elongin complex"/>
    <property type="evidence" value="ECO:0007669"/>
    <property type="project" value="InterPro"/>
</dbReference>
<accession>A0A068WAJ2</accession>
<dbReference type="InterPro" id="IPR001810">
    <property type="entry name" value="F-box_dom"/>
</dbReference>
<dbReference type="GO" id="GO:0003746">
    <property type="term" value="F:translation elongation factor activity"/>
    <property type="evidence" value="ECO:0007669"/>
    <property type="project" value="UniProtKB-KW"/>
</dbReference>
<dbReference type="PANTHER" id="PTHR15141">
    <property type="entry name" value="TRANSCRIPTION ELONGATION FACTOR B POLYPEPTIDE 3"/>
    <property type="match status" value="1"/>
</dbReference>
<sequence length="469" mass="52951">MAVDVGKALLRFTETLSDPSVDKEAKLKVLRTLDEVTLTLSELSNSGVGRAVRRLKSEPGELGQRARSLVIKWKALLDEHIKRGNIQIPELMRKKQELPVSTNEPEFQLPFLRQLKSRKRPSSPEPVSQSLDASSGLSFEQAMSMTAPIKKKGKKRPKVAHEREFTDLRYPSQAFTQEILSSLSVPFDLPYMQEQVPVPRRPDTTSINDLADDGDLKFRSKKVIWAPRVRRSVDNGTAQNSASLSGTSGLTEPPTLVEACLLVLAKNISLVDSVGEVPYELFSRALQDASPEDLLRIEKHNPKFRGLMDDLWKKHVYRCFPERRNLDSIRPKETWAKMYVRLEAENSRRLKQFIKCSSTKQQAERETRRTTLMTDAITPAQIQRRATRLIDGHGTSRSYHRYGGGSSSSRSGEVKMVFKPRNMSYPTPPQSIYPATASTSSGSRIDPSSANRQTSSMLQKLRKQFLKGR</sequence>
<feature type="compositionally biased region" description="Polar residues" evidence="3">
    <location>
        <begin position="125"/>
        <end position="136"/>
    </location>
</feature>
<feature type="region of interest" description="Disordered" evidence="3">
    <location>
        <begin position="117"/>
        <end position="136"/>
    </location>
</feature>
<evidence type="ECO:0000256" key="1">
    <source>
        <dbReference type="ARBA" id="ARBA00021346"/>
    </source>
</evidence>
<protein>
    <recommendedName>
        <fullName evidence="1">Elongin-A</fullName>
    </recommendedName>
</protein>
<dbReference type="WBParaSite" id="EgrG_000981100">
    <property type="protein sequence ID" value="EgrG_000981100"/>
    <property type="gene ID" value="EgrG_000981100"/>
</dbReference>
<feature type="compositionally biased region" description="Basic residues" evidence="3">
    <location>
        <begin position="460"/>
        <end position="469"/>
    </location>
</feature>
<keyword evidence="6" id="KW-0251">Elongation factor</keyword>
<gene>
    <name evidence="6" type="ORF">EgrG_000981100</name>
</gene>
<feature type="domain" description="F-box" evidence="4">
    <location>
        <begin position="271"/>
        <end position="315"/>
    </location>
</feature>
<evidence type="ECO:0000313" key="6">
    <source>
        <dbReference type="EMBL" id="CDS17087.1"/>
    </source>
</evidence>
<reference evidence="6 7" key="1">
    <citation type="journal article" date="2013" name="Nature">
        <title>The genomes of four tapeworm species reveal adaptations to parasitism.</title>
        <authorList>
            <person name="Tsai I.J."/>
            <person name="Zarowiecki M."/>
            <person name="Holroyd N."/>
            <person name="Garciarrubio A."/>
            <person name="Sanchez-Flores A."/>
            <person name="Brooks K.L."/>
            <person name="Tracey A."/>
            <person name="Bobes R.J."/>
            <person name="Fragoso G."/>
            <person name="Sciutto E."/>
            <person name="Aslett M."/>
            <person name="Beasley H."/>
            <person name="Bennett H.M."/>
            <person name="Cai J."/>
            <person name="Camicia F."/>
            <person name="Clark R."/>
            <person name="Cucher M."/>
            <person name="De Silva N."/>
            <person name="Day T.A."/>
            <person name="Deplazes P."/>
            <person name="Estrada K."/>
            <person name="Fernandez C."/>
            <person name="Holland P.W."/>
            <person name="Hou J."/>
            <person name="Hu S."/>
            <person name="Huckvale T."/>
            <person name="Hung S.S."/>
            <person name="Kamenetzky L."/>
            <person name="Keane J.A."/>
            <person name="Kiss F."/>
            <person name="Koziol U."/>
            <person name="Lambert O."/>
            <person name="Liu K."/>
            <person name="Luo X."/>
            <person name="Luo Y."/>
            <person name="Macchiaroli N."/>
            <person name="Nichol S."/>
            <person name="Paps J."/>
            <person name="Parkinson J."/>
            <person name="Pouchkina-Stantcheva N."/>
            <person name="Riddiford N."/>
            <person name="Rosenzvit M."/>
            <person name="Salinas G."/>
            <person name="Wasmuth J.D."/>
            <person name="Zamanian M."/>
            <person name="Zheng Y."/>
            <person name="Cai X."/>
            <person name="Soberon X."/>
            <person name="Olson P.D."/>
            <person name="Laclette J.P."/>
            <person name="Brehm K."/>
            <person name="Berriman M."/>
            <person name="Garciarrubio A."/>
            <person name="Bobes R.J."/>
            <person name="Fragoso G."/>
            <person name="Sanchez-Flores A."/>
            <person name="Estrada K."/>
            <person name="Cevallos M.A."/>
            <person name="Morett E."/>
            <person name="Gonzalez V."/>
            <person name="Portillo T."/>
            <person name="Ochoa-Leyva A."/>
            <person name="Jose M.V."/>
            <person name="Sciutto E."/>
            <person name="Landa A."/>
            <person name="Jimenez L."/>
            <person name="Valdes V."/>
            <person name="Carrero J.C."/>
            <person name="Larralde C."/>
            <person name="Morales-Montor J."/>
            <person name="Limon-Lason J."/>
            <person name="Soberon X."/>
            <person name="Laclette J.P."/>
        </authorList>
    </citation>
    <scope>NUCLEOTIDE SEQUENCE [LARGE SCALE GENOMIC DNA]</scope>
</reference>
<dbReference type="EMBL" id="LK028577">
    <property type="protein sequence ID" value="CDS17087.1"/>
    <property type="molecule type" value="Genomic_DNA"/>
</dbReference>
<dbReference type="GO" id="GO:0006368">
    <property type="term" value="P:transcription elongation by RNA polymerase II"/>
    <property type="evidence" value="ECO:0007669"/>
    <property type="project" value="InterPro"/>
</dbReference>
<organism evidence="6">
    <name type="scientific">Echinococcus granulosus</name>
    <name type="common">Hydatid tapeworm</name>
    <dbReference type="NCBI Taxonomy" id="6210"/>
    <lineage>
        <taxon>Eukaryota</taxon>
        <taxon>Metazoa</taxon>
        <taxon>Spiralia</taxon>
        <taxon>Lophotrochozoa</taxon>
        <taxon>Platyhelminthes</taxon>
        <taxon>Cestoda</taxon>
        <taxon>Eucestoda</taxon>
        <taxon>Cyclophyllidea</taxon>
        <taxon>Taeniidae</taxon>
        <taxon>Echinococcus</taxon>
        <taxon>Echinococcus granulosus group</taxon>
    </lineage>
</organism>
<feature type="compositionally biased region" description="Polar residues" evidence="3">
    <location>
        <begin position="436"/>
        <end position="458"/>
    </location>
</feature>
<evidence type="ECO:0000313" key="7">
    <source>
        <dbReference type="Proteomes" id="UP000492820"/>
    </source>
</evidence>
<keyword evidence="2" id="KW-0539">Nucleus</keyword>
<feature type="region of interest" description="Disordered" evidence="3">
    <location>
        <begin position="420"/>
        <end position="469"/>
    </location>
</feature>
<dbReference type="Pfam" id="PF06881">
    <property type="entry name" value="Elongin_A"/>
    <property type="match status" value="1"/>
</dbReference>
<reference evidence="6" key="2">
    <citation type="submission" date="2014-06" db="EMBL/GenBank/DDBJ databases">
        <authorList>
            <person name="Aslett M."/>
        </authorList>
    </citation>
    <scope>NUCLEOTIDE SEQUENCE</scope>
</reference>
<name>A0A068WAJ2_ECHGR</name>
<dbReference type="PANTHER" id="PTHR15141:SF76">
    <property type="entry name" value="TRANSCRIPTION ELONGATION FACTOR B POLYPEPTIDE 3"/>
    <property type="match status" value="1"/>
</dbReference>
<comment type="subcellular location">
    <subcellularLocation>
        <location evidence="2">Nucleus</location>
    </subcellularLocation>
</comment>
<dbReference type="Gene3D" id="6.10.250.3180">
    <property type="match status" value="1"/>
</dbReference>
<evidence type="ECO:0000256" key="3">
    <source>
        <dbReference type="SAM" id="MobiDB-lite"/>
    </source>
</evidence>
<dbReference type="SUPFAM" id="SSF47676">
    <property type="entry name" value="Conserved domain common to transcription factors TFIIS, elongin A, CRSP70"/>
    <property type="match status" value="1"/>
</dbReference>
<dbReference type="PROSITE" id="PS50181">
    <property type="entry name" value="FBOX"/>
    <property type="match status" value="1"/>
</dbReference>
<dbReference type="OrthoDB" id="21513at2759"/>
<dbReference type="Proteomes" id="UP000492820">
    <property type="component" value="Unassembled WGS sequence"/>
</dbReference>
<dbReference type="Gene3D" id="1.20.930.10">
    <property type="entry name" value="Conserved domain common to transcription factors TFIIS, elongin A, CRSP70"/>
    <property type="match status" value="1"/>
</dbReference>
<evidence type="ECO:0000259" key="5">
    <source>
        <dbReference type="PROSITE" id="PS51319"/>
    </source>
</evidence>
<dbReference type="InterPro" id="IPR010684">
    <property type="entry name" value="RNA_pol_II_trans_fac_SIII_A"/>
</dbReference>
<dbReference type="AlphaFoldDB" id="A0A068WAJ2"/>
<evidence type="ECO:0000256" key="2">
    <source>
        <dbReference type="PROSITE-ProRule" id="PRU00649"/>
    </source>
</evidence>
<proteinExistence type="predicted"/>
<dbReference type="InterPro" id="IPR035441">
    <property type="entry name" value="TFIIS/LEDGF_dom_sf"/>
</dbReference>
<reference evidence="8" key="3">
    <citation type="submission" date="2020-10" db="UniProtKB">
        <authorList>
            <consortium name="WormBaseParasite"/>
        </authorList>
    </citation>
    <scope>IDENTIFICATION</scope>
</reference>
<dbReference type="PROSITE" id="PS51319">
    <property type="entry name" value="TFIIS_N"/>
    <property type="match status" value="1"/>
</dbReference>
<dbReference type="InterPro" id="IPR017923">
    <property type="entry name" value="TFIIS_N"/>
</dbReference>
<evidence type="ECO:0000313" key="8">
    <source>
        <dbReference type="WBParaSite" id="EgrG_000981100"/>
    </source>
</evidence>
<dbReference type="Pfam" id="PF08711">
    <property type="entry name" value="Med26"/>
    <property type="match status" value="1"/>
</dbReference>
<evidence type="ECO:0000259" key="4">
    <source>
        <dbReference type="PROSITE" id="PS50181"/>
    </source>
</evidence>